<accession>F5X6C7</accession>
<sequence length="39" mass="4346">MLVIVLLELIQYQSMEDCQLVFFKILNNLSGSICGLSVA</sequence>
<dbReference type="Proteomes" id="UP000007946">
    <property type="component" value="Chromosome"/>
</dbReference>
<name>F5X6C7_STRPX</name>
<reference evidence="1 2" key="1">
    <citation type="journal article" date="2011" name="PLoS ONE">
        <title>Sequencing and comparative genome analysis of two pathogenic Streptococcus gallolyticus subspecies: genome plasticity, adaptation and virulence.</title>
        <authorList>
            <person name="Lin I.-H."/>
            <person name="Liu T.-T."/>
            <person name="Teng Y.-T."/>
            <person name="Wu H.-L."/>
            <person name="Liu Y.-M."/>
            <person name="Wu K.-M."/>
            <person name="Chang C.-H."/>
            <person name="Hsu M.-T."/>
        </authorList>
    </citation>
    <scope>NUCLEOTIDE SEQUENCE [LARGE SCALE GENOMIC DNA]</scope>
    <source>
        <strain evidence="2">ATCC 43144 / JCM 5346 / CDC 1723-81</strain>
    </source>
</reference>
<protein>
    <submittedName>
        <fullName evidence="1">Uncharacterized protein</fullName>
    </submittedName>
</protein>
<dbReference type="KEGG" id="stb:SGPB_0890"/>
<dbReference type="HOGENOM" id="CLU_3317866_0_0_9"/>
<gene>
    <name evidence="1" type="ordered locus">SGPB_0890</name>
</gene>
<dbReference type="EMBL" id="AP012054">
    <property type="protein sequence ID" value="BAK29967.1"/>
    <property type="molecule type" value="Genomic_DNA"/>
</dbReference>
<dbReference type="AlphaFoldDB" id="F5X6C7"/>
<evidence type="ECO:0000313" key="1">
    <source>
        <dbReference type="EMBL" id="BAK29967.1"/>
    </source>
</evidence>
<evidence type="ECO:0000313" key="2">
    <source>
        <dbReference type="Proteomes" id="UP000007946"/>
    </source>
</evidence>
<keyword evidence="2" id="KW-1185">Reference proteome</keyword>
<organism evidence="1 2">
    <name type="scientific">Streptococcus pasteurianus (strain ATCC 43144 / JCM 5346 / CCUG 46074 / CDC 1723-81)</name>
    <dbReference type="NCBI Taxonomy" id="981540"/>
    <lineage>
        <taxon>Bacteria</taxon>
        <taxon>Bacillati</taxon>
        <taxon>Bacillota</taxon>
        <taxon>Bacilli</taxon>
        <taxon>Lactobacillales</taxon>
        <taxon>Streptococcaceae</taxon>
        <taxon>Streptococcus</taxon>
    </lineage>
</organism>
<proteinExistence type="predicted"/>